<gene>
    <name evidence="14" type="ORF">IO99_08950</name>
</gene>
<dbReference type="InterPro" id="IPR045540">
    <property type="entry name" value="YegS/DAGK_C"/>
</dbReference>
<dbReference type="PANTHER" id="PTHR12358:SF106">
    <property type="entry name" value="LIPID KINASE YEGS"/>
    <property type="match status" value="1"/>
</dbReference>
<evidence type="ECO:0000256" key="10">
    <source>
        <dbReference type="ARBA" id="ARBA00023098"/>
    </source>
</evidence>
<sequence length="295" mass="33059">MKRVKFIYNPYSGENSIINNIDKVIKIHQQYGYTIEPFRISHDSDIRDALIEIDESYKYILIAGGDGTIDSVINKMKQNNVDIPVGFLPVGTANDFAKYLGVPSDISAACKQILDGKVKRFDLGRINDKYFVNVASAGLFTDISQKTDNSLKNTMGKLAYYVKAAEEVKNLKKIDVKITSPVVNFEGKIYTILVFNGQTAGNIKFADYSEADDGLLDVVVIKKEILKNAFNNLIIMMKKGQVADMDGILYFKCKELTIDCDENIATDIDGEKGPDFPLEITCERRSIKIIGYKEE</sequence>
<keyword evidence="11" id="KW-0594">Phospholipid biosynthesis</keyword>
<feature type="domain" description="DAGKc" evidence="13">
    <location>
        <begin position="1"/>
        <end position="130"/>
    </location>
</feature>
<dbReference type="Pfam" id="PF19279">
    <property type="entry name" value="YegS_C"/>
    <property type="match status" value="1"/>
</dbReference>
<evidence type="ECO:0000256" key="1">
    <source>
        <dbReference type="ARBA" id="ARBA00001946"/>
    </source>
</evidence>
<dbReference type="NCBIfam" id="NF009605">
    <property type="entry name" value="PRK13059.1"/>
    <property type="match status" value="1"/>
</dbReference>
<keyword evidence="4" id="KW-0808">Transferase</keyword>
<evidence type="ECO:0000256" key="9">
    <source>
        <dbReference type="ARBA" id="ARBA00022842"/>
    </source>
</evidence>
<comment type="caution">
    <text evidence="14">The sequence shown here is derived from an EMBL/GenBank/DDBJ whole genome shotgun (WGS) entry which is preliminary data.</text>
</comment>
<evidence type="ECO:0000256" key="12">
    <source>
        <dbReference type="ARBA" id="ARBA00023264"/>
    </source>
</evidence>
<comment type="similarity">
    <text evidence="2">Belongs to the diacylglycerol/lipid kinase family.</text>
</comment>
<dbReference type="SUPFAM" id="SSF111331">
    <property type="entry name" value="NAD kinase/diacylglycerol kinase-like"/>
    <property type="match status" value="1"/>
</dbReference>
<dbReference type="Proteomes" id="UP000028542">
    <property type="component" value="Unassembled WGS sequence"/>
</dbReference>
<keyword evidence="3" id="KW-0444">Lipid biosynthesis</keyword>
<dbReference type="GO" id="GO:0005886">
    <property type="term" value="C:plasma membrane"/>
    <property type="evidence" value="ECO:0007669"/>
    <property type="project" value="TreeGrafter"/>
</dbReference>
<keyword evidence="7 14" id="KW-0418">Kinase</keyword>
<dbReference type="AlphaFoldDB" id="A0A084JCB5"/>
<evidence type="ECO:0000313" key="14">
    <source>
        <dbReference type="EMBL" id="KEZ86599.1"/>
    </source>
</evidence>
<keyword evidence="10" id="KW-0443">Lipid metabolism</keyword>
<dbReference type="Pfam" id="PF00781">
    <property type="entry name" value="DAGK_cat"/>
    <property type="match status" value="1"/>
</dbReference>
<dbReference type="PROSITE" id="PS50146">
    <property type="entry name" value="DAGK"/>
    <property type="match status" value="1"/>
</dbReference>
<dbReference type="NCBIfam" id="TIGR00147">
    <property type="entry name" value="YegS/Rv2252/BmrU family lipid kinase"/>
    <property type="match status" value="1"/>
</dbReference>
<dbReference type="EMBL" id="JPMD01000020">
    <property type="protein sequence ID" value="KEZ86599.1"/>
    <property type="molecule type" value="Genomic_DNA"/>
</dbReference>
<dbReference type="GO" id="GO:0046872">
    <property type="term" value="F:metal ion binding"/>
    <property type="evidence" value="ECO:0007669"/>
    <property type="project" value="UniProtKB-KW"/>
</dbReference>
<evidence type="ECO:0000256" key="2">
    <source>
        <dbReference type="ARBA" id="ARBA00005983"/>
    </source>
</evidence>
<dbReference type="GO" id="GO:0005524">
    <property type="term" value="F:ATP binding"/>
    <property type="evidence" value="ECO:0007669"/>
    <property type="project" value="UniProtKB-KW"/>
</dbReference>
<dbReference type="InterPro" id="IPR050187">
    <property type="entry name" value="Lipid_Phosphate_FormReg"/>
</dbReference>
<dbReference type="GO" id="GO:0008654">
    <property type="term" value="P:phospholipid biosynthetic process"/>
    <property type="evidence" value="ECO:0007669"/>
    <property type="project" value="UniProtKB-KW"/>
</dbReference>
<dbReference type="InterPro" id="IPR016064">
    <property type="entry name" value="NAD/diacylglycerol_kinase_sf"/>
</dbReference>
<evidence type="ECO:0000256" key="6">
    <source>
        <dbReference type="ARBA" id="ARBA00022741"/>
    </source>
</evidence>
<keyword evidence="6" id="KW-0547">Nucleotide-binding</keyword>
<dbReference type="SMART" id="SM00046">
    <property type="entry name" value="DAGKc"/>
    <property type="match status" value="1"/>
</dbReference>
<evidence type="ECO:0000256" key="8">
    <source>
        <dbReference type="ARBA" id="ARBA00022840"/>
    </source>
</evidence>
<comment type="cofactor">
    <cofactor evidence="1">
        <name>Mg(2+)</name>
        <dbReference type="ChEBI" id="CHEBI:18420"/>
    </cofactor>
</comment>
<dbReference type="InterPro" id="IPR005218">
    <property type="entry name" value="Diacylglycerol/lipid_kinase"/>
</dbReference>
<dbReference type="InterPro" id="IPR017438">
    <property type="entry name" value="ATP-NAD_kinase_N"/>
</dbReference>
<keyword evidence="15" id="KW-1185">Reference proteome</keyword>
<proteinExistence type="inferred from homology"/>
<dbReference type="RefSeq" id="WP_035132428.1">
    <property type="nucleotide sequence ID" value="NZ_JPMD01000020.1"/>
</dbReference>
<dbReference type="GO" id="GO:0004143">
    <property type="term" value="F:ATP-dependent diacylglycerol kinase activity"/>
    <property type="evidence" value="ECO:0007669"/>
    <property type="project" value="TreeGrafter"/>
</dbReference>
<dbReference type="Gene3D" id="3.40.50.10330">
    <property type="entry name" value="Probable inorganic polyphosphate/atp-NAD kinase, domain 1"/>
    <property type="match status" value="1"/>
</dbReference>
<keyword evidence="12" id="KW-1208">Phospholipid metabolism</keyword>
<evidence type="ECO:0000259" key="13">
    <source>
        <dbReference type="PROSITE" id="PS50146"/>
    </source>
</evidence>
<evidence type="ECO:0000256" key="3">
    <source>
        <dbReference type="ARBA" id="ARBA00022516"/>
    </source>
</evidence>
<keyword evidence="8" id="KW-0067">ATP-binding</keyword>
<evidence type="ECO:0000256" key="5">
    <source>
        <dbReference type="ARBA" id="ARBA00022723"/>
    </source>
</evidence>
<evidence type="ECO:0000256" key="7">
    <source>
        <dbReference type="ARBA" id="ARBA00022777"/>
    </source>
</evidence>
<evidence type="ECO:0000256" key="4">
    <source>
        <dbReference type="ARBA" id="ARBA00022679"/>
    </source>
</evidence>
<keyword evidence="9" id="KW-0460">Magnesium</keyword>
<dbReference type="PANTHER" id="PTHR12358">
    <property type="entry name" value="SPHINGOSINE KINASE"/>
    <property type="match status" value="1"/>
</dbReference>
<accession>A0A084JCB5</accession>
<dbReference type="Gene3D" id="2.60.200.40">
    <property type="match status" value="1"/>
</dbReference>
<name>A0A084JCB5_9CLOT</name>
<evidence type="ECO:0000256" key="11">
    <source>
        <dbReference type="ARBA" id="ARBA00023209"/>
    </source>
</evidence>
<organism evidence="14 15">
    <name type="scientific">Clostridium sulfidigenes</name>
    <dbReference type="NCBI Taxonomy" id="318464"/>
    <lineage>
        <taxon>Bacteria</taxon>
        <taxon>Bacillati</taxon>
        <taxon>Bacillota</taxon>
        <taxon>Clostridia</taxon>
        <taxon>Eubacteriales</taxon>
        <taxon>Clostridiaceae</taxon>
        <taxon>Clostridium</taxon>
    </lineage>
</organism>
<reference evidence="14 15" key="1">
    <citation type="submission" date="2014-07" db="EMBL/GenBank/DDBJ databases">
        <title>Draft genome of Clostridium sulfidigenes 113A isolated from sediments associated with methane hydrate from Krishna Godavari basin.</title>
        <authorList>
            <person name="Honkalas V.S."/>
            <person name="Dabir A.P."/>
            <person name="Arora P."/>
            <person name="Dhakephalkar P.K."/>
        </authorList>
    </citation>
    <scope>NUCLEOTIDE SEQUENCE [LARGE SCALE GENOMIC DNA]</scope>
    <source>
        <strain evidence="14 15">113A</strain>
    </source>
</reference>
<evidence type="ECO:0000313" key="15">
    <source>
        <dbReference type="Proteomes" id="UP000028542"/>
    </source>
</evidence>
<dbReference type="STRING" id="318464.IO99_08950"/>
<keyword evidence="5" id="KW-0479">Metal-binding</keyword>
<protein>
    <submittedName>
        <fullName evidence="14">Lipid kinase</fullName>
    </submittedName>
</protein>
<dbReference type="eggNOG" id="COG1597">
    <property type="taxonomic scope" value="Bacteria"/>
</dbReference>
<dbReference type="InterPro" id="IPR001206">
    <property type="entry name" value="Diacylglycerol_kinase_cat_dom"/>
</dbReference>